<dbReference type="Proteomes" id="UP000262882">
    <property type="component" value="Unassembled WGS sequence"/>
</dbReference>
<dbReference type="Gene3D" id="1.10.260.40">
    <property type="entry name" value="lambda repressor-like DNA-binding domains"/>
    <property type="match status" value="1"/>
</dbReference>
<evidence type="ECO:0000313" key="3">
    <source>
        <dbReference type="Proteomes" id="UP000262882"/>
    </source>
</evidence>
<sequence>MTSTSENRMPVDPELLGFANEFKRRREAAGLNQAQLARLVSVQRSYISHVERGRTKCRRDFTMRVDRALNANGELVESWDELVEKIKSTKYPTYFVNYPKVEASSALLRGYQTMLVDGLFQTEAYARFLLPHEEDFQSRMRRQEVLKRIPPPVISVVMDESVLYREVDCPKTMRDQLEYLIELSHRDRINIQIAPMGYYRGIRTSFAIATLPDQRQIVYTQKAYGGETTTKPLEVELTVESFVTLQAEAHCVKETRALIRRVIDERWT</sequence>
<gene>
    <name evidence="2" type="ORF">D0T12_06415</name>
</gene>
<dbReference type="AlphaFoldDB" id="A0A372GMG4"/>
<dbReference type="Pfam" id="PF19054">
    <property type="entry name" value="DUF5753"/>
    <property type="match status" value="1"/>
</dbReference>
<dbReference type="OrthoDB" id="3469353at2"/>
<reference evidence="2 3" key="1">
    <citation type="submission" date="2018-08" db="EMBL/GenBank/DDBJ databases">
        <title>Actinomadura spongicola sp. nov., isolated from marine sponge Leucetta chagosensis.</title>
        <authorList>
            <person name="Li L."/>
            <person name="Lin H.W."/>
        </authorList>
    </citation>
    <scope>NUCLEOTIDE SEQUENCE [LARGE SCALE GENOMIC DNA]</scope>
    <source>
        <strain evidence="2 3">LHW52907</strain>
    </source>
</reference>
<dbReference type="InterPro" id="IPR010982">
    <property type="entry name" value="Lambda_DNA-bd_dom_sf"/>
</dbReference>
<name>A0A372GMG4_9ACTN</name>
<dbReference type="InterPro" id="IPR001387">
    <property type="entry name" value="Cro/C1-type_HTH"/>
</dbReference>
<protein>
    <submittedName>
        <fullName evidence="2">XRE family transcriptional regulator</fullName>
    </submittedName>
</protein>
<dbReference type="CDD" id="cd00093">
    <property type="entry name" value="HTH_XRE"/>
    <property type="match status" value="1"/>
</dbReference>
<comment type="caution">
    <text evidence="2">The sequence shown here is derived from an EMBL/GenBank/DDBJ whole genome shotgun (WGS) entry which is preliminary data.</text>
</comment>
<dbReference type="InterPro" id="IPR043917">
    <property type="entry name" value="DUF5753"/>
</dbReference>
<dbReference type="RefSeq" id="WP_117398468.1">
    <property type="nucleotide sequence ID" value="NZ_QVNQ01000002.1"/>
</dbReference>
<dbReference type="GO" id="GO:0003677">
    <property type="term" value="F:DNA binding"/>
    <property type="evidence" value="ECO:0007669"/>
    <property type="project" value="InterPro"/>
</dbReference>
<feature type="domain" description="HTH cro/C1-type" evidence="1">
    <location>
        <begin position="22"/>
        <end position="56"/>
    </location>
</feature>
<evidence type="ECO:0000259" key="1">
    <source>
        <dbReference type="PROSITE" id="PS50943"/>
    </source>
</evidence>
<organism evidence="2 3">
    <name type="scientific">Actinomadura spongiicola</name>
    <dbReference type="NCBI Taxonomy" id="2303421"/>
    <lineage>
        <taxon>Bacteria</taxon>
        <taxon>Bacillati</taxon>
        <taxon>Actinomycetota</taxon>
        <taxon>Actinomycetes</taxon>
        <taxon>Streptosporangiales</taxon>
        <taxon>Thermomonosporaceae</taxon>
        <taxon>Actinomadura</taxon>
    </lineage>
</organism>
<dbReference type="Pfam" id="PF13560">
    <property type="entry name" value="HTH_31"/>
    <property type="match status" value="1"/>
</dbReference>
<proteinExistence type="predicted"/>
<dbReference type="PROSITE" id="PS50943">
    <property type="entry name" value="HTH_CROC1"/>
    <property type="match status" value="1"/>
</dbReference>
<dbReference type="EMBL" id="QVNQ01000002">
    <property type="protein sequence ID" value="RFS86243.1"/>
    <property type="molecule type" value="Genomic_DNA"/>
</dbReference>
<evidence type="ECO:0000313" key="2">
    <source>
        <dbReference type="EMBL" id="RFS86243.1"/>
    </source>
</evidence>
<accession>A0A372GMG4</accession>
<dbReference type="SMART" id="SM00530">
    <property type="entry name" value="HTH_XRE"/>
    <property type="match status" value="1"/>
</dbReference>
<dbReference type="SUPFAM" id="SSF47413">
    <property type="entry name" value="lambda repressor-like DNA-binding domains"/>
    <property type="match status" value="1"/>
</dbReference>
<keyword evidence="3" id="KW-1185">Reference proteome</keyword>